<comment type="caution">
    <text evidence="3">The sequence shown here is derived from an EMBL/GenBank/DDBJ whole genome shotgun (WGS) entry which is preliminary data.</text>
</comment>
<sequence>MKIGMPINYSGEFREVADELLDHEAVGLDLAIMGEAYSFDVVSALGYLAARTEKLRLASGILNIYSRTPALLAMTAAGLDHISDGRFMLGIGASGPQVVEGFHGIRYDAPLGRTREVAEICRKIWRREPTDYAGKYYKLPLDAEHGGTGLGKPLKLINHPLRDRIPMLLAAIGPKNTALAAELFEAWQPVLFLPEGAQAAFGDALAKGRAKRDPELGELQILVDSVACITTDERMREAVLQRVRQHVALYVGGMGARGKNFYNELAVRYGYADAAAEIQDRYLGGDKVGAAAAIPDELIEGLALVGDADHVARRVKAFADAGVSTLNVQAVAADRRGRVETIEALVAMAG</sequence>
<dbReference type="InterPro" id="IPR019951">
    <property type="entry name" value="F420_OxRdatse_Rv3520c_pred"/>
</dbReference>
<dbReference type="EMBL" id="NMVQ01000013">
    <property type="protein sequence ID" value="OYO21643.1"/>
    <property type="molecule type" value="Genomic_DNA"/>
</dbReference>
<dbReference type="OrthoDB" id="5241778at2"/>
<dbReference type="CDD" id="cd01097">
    <property type="entry name" value="Tetrahydromethanopterin_reductase"/>
    <property type="match status" value="1"/>
</dbReference>
<dbReference type="Gene3D" id="3.20.20.30">
    <property type="entry name" value="Luciferase-like domain"/>
    <property type="match status" value="1"/>
</dbReference>
<keyword evidence="4" id="KW-1185">Reference proteome</keyword>
<keyword evidence="1" id="KW-0560">Oxidoreductase</keyword>
<organism evidence="3 4">
    <name type="scientific">Enemella dayhoffiae</name>
    <dbReference type="NCBI Taxonomy" id="2016507"/>
    <lineage>
        <taxon>Bacteria</taxon>
        <taxon>Bacillati</taxon>
        <taxon>Actinomycetota</taxon>
        <taxon>Actinomycetes</taxon>
        <taxon>Propionibacteriales</taxon>
        <taxon>Propionibacteriaceae</taxon>
        <taxon>Enemella</taxon>
    </lineage>
</organism>
<dbReference type="AlphaFoldDB" id="A0A255H3I2"/>
<evidence type="ECO:0000259" key="2">
    <source>
        <dbReference type="Pfam" id="PF00296"/>
    </source>
</evidence>
<dbReference type="NCBIfam" id="TIGR03559">
    <property type="entry name" value="F420_Rv3520c"/>
    <property type="match status" value="1"/>
</dbReference>
<dbReference type="RefSeq" id="WP_094364021.1">
    <property type="nucleotide sequence ID" value="NZ_NMVQ01000013.1"/>
</dbReference>
<dbReference type="Pfam" id="PF00296">
    <property type="entry name" value="Bac_luciferase"/>
    <property type="match status" value="1"/>
</dbReference>
<dbReference type="InterPro" id="IPR050564">
    <property type="entry name" value="F420-G6PD/mer"/>
</dbReference>
<name>A0A255H3I2_9ACTN</name>
<dbReference type="SUPFAM" id="SSF51679">
    <property type="entry name" value="Bacterial luciferase-like"/>
    <property type="match status" value="1"/>
</dbReference>
<dbReference type="PANTHER" id="PTHR43244">
    <property type="match status" value="1"/>
</dbReference>
<accession>A0A255H3I2</accession>
<protein>
    <submittedName>
        <fullName evidence="3">LLM class F420-dependent oxidoreductase</fullName>
    </submittedName>
</protein>
<evidence type="ECO:0000313" key="3">
    <source>
        <dbReference type="EMBL" id="OYO21643.1"/>
    </source>
</evidence>
<evidence type="ECO:0000256" key="1">
    <source>
        <dbReference type="ARBA" id="ARBA00023002"/>
    </source>
</evidence>
<dbReference type="Proteomes" id="UP000216311">
    <property type="component" value="Unassembled WGS sequence"/>
</dbReference>
<dbReference type="GO" id="GO:0016705">
    <property type="term" value="F:oxidoreductase activity, acting on paired donors, with incorporation or reduction of molecular oxygen"/>
    <property type="evidence" value="ECO:0007669"/>
    <property type="project" value="InterPro"/>
</dbReference>
<gene>
    <name evidence="3" type="ORF">CGZ93_10105</name>
</gene>
<dbReference type="InterPro" id="IPR011251">
    <property type="entry name" value="Luciferase-like_dom"/>
</dbReference>
<proteinExistence type="predicted"/>
<evidence type="ECO:0000313" key="4">
    <source>
        <dbReference type="Proteomes" id="UP000216311"/>
    </source>
</evidence>
<dbReference type="PANTHER" id="PTHR43244:SF1">
    <property type="entry name" value="5,10-METHYLENETETRAHYDROMETHANOPTERIN REDUCTASE"/>
    <property type="match status" value="1"/>
</dbReference>
<reference evidence="3 4" key="1">
    <citation type="submission" date="2017-07" db="EMBL/GenBank/DDBJ databases">
        <title>Draft whole genome sequences of clinical Proprionibacteriaceae strains.</title>
        <authorList>
            <person name="Bernier A.-M."/>
            <person name="Bernard K."/>
            <person name="Domingo M.-C."/>
        </authorList>
    </citation>
    <scope>NUCLEOTIDE SEQUENCE [LARGE SCALE GENOMIC DNA]</scope>
    <source>
        <strain evidence="3 4">NML 130396</strain>
    </source>
</reference>
<dbReference type="InterPro" id="IPR036661">
    <property type="entry name" value="Luciferase-like_sf"/>
</dbReference>
<feature type="domain" description="Luciferase-like" evidence="2">
    <location>
        <begin position="8"/>
        <end position="324"/>
    </location>
</feature>